<comment type="subcellular location">
    <subcellularLocation>
        <location evidence="1">Membrane</location>
    </subcellularLocation>
</comment>
<evidence type="ECO:0000259" key="5">
    <source>
        <dbReference type="PROSITE" id="PS50111"/>
    </source>
</evidence>
<reference evidence="6 7" key="1">
    <citation type="journal article" date="2012" name="J. Bacteriol.">
        <title>Genome Sequence of Idiomarina xiamenensis Type Strain 10-D-4.</title>
        <authorList>
            <person name="Lai Q."/>
            <person name="Wang L."/>
            <person name="Wang W."/>
            <person name="Shao Z."/>
        </authorList>
    </citation>
    <scope>NUCLEOTIDE SEQUENCE [LARGE SCALE GENOMIC DNA]</scope>
    <source>
        <strain evidence="6 7">10-D-4</strain>
    </source>
</reference>
<feature type="domain" description="Methyl-accepting transducer" evidence="5">
    <location>
        <begin position="1"/>
        <end position="134"/>
    </location>
</feature>
<sequence>GSVLDVIRAIADQTNLLALNAAIEAARAGDSGRGFAVVADEVRALAHRTQESTKEIETMIQAVQNDTNSTVSSMQNSHEQAKQSLEIANMAGQALQEITQAISRINEQNVTIASSAEEQANVAKEVDKNLVTIRDIANDNASGANETSAASAELARLAENLSSMTMRFRVS</sequence>
<protein>
    <submittedName>
        <fullName evidence="6">Methyl-accepting chemotaxis sensory transducer</fullName>
    </submittedName>
</protein>
<dbReference type="AlphaFoldDB" id="K2JPT0"/>
<dbReference type="PROSITE" id="PS50111">
    <property type="entry name" value="CHEMOTAXIS_TRANSDUC_2"/>
    <property type="match status" value="1"/>
</dbReference>
<dbReference type="GO" id="GO:0016020">
    <property type="term" value="C:membrane"/>
    <property type="evidence" value="ECO:0007669"/>
    <property type="project" value="UniProtKB-SubCell"/>
</dbReference>
<gene>
    <name evidence="6" type="ORF">A10D4_13506</name>
</gene>
<keyword evidence="2 4" id="KW-0807">Transducer</keyword>
<proteinExistence type="inferred from homology"/>
<dbReference type="GO" id="GO:0004888">
    <property type="term" value="F:transmembrane signaling receptor activity"/>
    <property type="evidence" value="ECO:0007669"/>
    <property type="project" value="InterPro"/>
</dbReference>
<dbReference type="PRINTS" id="PR00260">
    <property type="entry name" value="CHEMTRNSDUCR"/>
</dbReference>
<evidence type="ECO:0000256" key="3">
    <source>
        <dbReference type="ARBA" id="ARBA00029447"/>
    </source>
</evidence>
<name>K2JPT0_9GAMM</name>
<dbReference type="GO" id="GO:0007165">
    <property type="term" value="P:signal transduction"/>
    <property type="evidence" value="ECO:0007669"/>
    <property type="project" value="UniProtKB-KW"/>
</dbReference>
<dbReference type="SUPFAM" id="SSF58104">
    <property type="entry name" value="Methyl-accepting chemotaxis protein (MCP) signaling domain"/>
    <property type="match status" value="1"/>
</dbReference>
<comment type="similarity">
    <text evidence="3">Belongs to the methyl-accepting chemotaxis (MCP) protein family.</text>
</comment>
<dbReference type="Pfam" id="PF00015">
    <property type="entry name" value="MCPsignal"/>
    <property type="match status" value="1"/>
</dbReference>
<dbReference type="InterPro" id="IPR004090">
    <property type="entry name" value="Chemotax_Me-accpt_rcpt"/>
</dbReference>
<comment type="caution">
    <text evidence="6">The sequence shown here is derived from an EMBL/GenBank/DDBJ whole genome shotgun (WGS) entry which is preliminary data.</text>
</comment>
<evidence type="ECO:0000256" key="2">
    <source>
        <dbReference type="ARBA" id="ARBA00023224"/>
    </source>
</evidence>
<dbReference type="Proteomes" id="UP000014115">
    <property type="component" value="Unassembled WGS sequence"/>
</dbReference>
<dbReference type="STRING" id="740709.A10D4_13506"/>
<dbReference type="PANTHER" id="PTHR32089">
    <property type="entry name" value="METHYL-ACCEPTING CHEMOTAXIS PROTEIN MCPB"/>
    <property type="match status" value="1"/>
</dbReference>
<accession>K2JPT0</accession>
<organism evidence="6 7">
    <name type="scientific">Idiomarina xiamenensis 10-D-4</name>
    <dbReference type="NCBI Taxonomy" id="740709"/>
    <lineage>
        <taxon>Bacteria</taxon>
        <taxon>Pseudomonadati</taxon>
        <taxon>Pseudomonadota</taxon>
        <taxon>Gammaproteobacteria</taxon>
        <taxon>Alteromonadales</taxon>
        <taxon>Idiomarinaceae</taxon>
        <taxon>Idiomarina</taxon>
    </lineage>
</organism>
<dbReference type="eggNOG" id="COG0840">
    <property type="taxonomic scope" value="Bacteria"/>
</dbReference>
<evidence type="ECO:0000256" key="1">
    <source>
        <dbReference type="ARBA" id="ARBA00004370"/>
    </source>
</evidence>
<dbReference type="InterPro" id="IPR004089">
    <property type="entry name" value="MCPsignal_dom"/>
</dbReference>
<dbReference type="PATRIC" id="fig|740709.3.peg.2693"/>
<feature type="non-terminal residue" evidence="6">
    <location>
        <position position="1"/>
    </location>
</feature>
<evidence type="ECO:0000313" key="7">
    <source>
        <dbReference type="Proteomes" id="UP000014115"/>
    </source>
</evidence>
<dbReference type="Gene3D" id="1.10.287.950">
    <property type="entry name" value="Methyl-accepting chemotaxis protein"/>
    <property type="match status" value="1"/>
</dbReference>
<dbReference type="SMART" id="SM00283">
    <property type="entry name" value="MA"/>
    <property type="match status" value="1"/>
</dbReference>
<dbReference type="EMBL" id="AMRG01000054">
    <property type="protein sequence ID" value="EKE77208.1"/>
    <property type="molecule type" value="Genomic_DNA"/>
</dbReference>
<keyword evidence="7" id="KW-1185">Reference proteome</keyword>
<dbReference type="PANTHER" id="PTHR32089:SF120">
    <property type="entry name" value="METHYL-ACCEPTING CHEMOTAXIS PROTEIN TLPQ"/>
    <property type="match status" value="1"/>
</dbReference>
<evidence type="ECO:0000313" key="6">
    <source>
        <dbReference type="EMBL" id="EKE77208.1"/>
    </source>
</evidence>
<dbReference type="RefSeq" id="WP_008490171.1">
    <property type="nucleotide sequence ID" value="NZ_AMRG01000054.1"/>
</dbReference>
<dbReference type="GO" id="GO:0006935">
    <property type="term" value="P:chemotaxis"/>
    <property type="evidence" value="ECO:0007669"/>
    <property type="project" value="InterPro"/>
</dbReference>
<evidence type="ECO:0000256" key="4">
    <source>
        <dbReference type="PROSITE-ProRule" id="PRU00284"/>
    </source>
</evidence>